<proteinExistence type="predicted"/>
<dbReference type="CDD" id="cd03801">
    <property type="entry name" value="GT4_PimA-like"/>
    <property type="match status" value="1"/>
</dbReference>
<keyword evidence="2" id="KW-1185">Reference proteome</keyword>
<reference evidence="1 2" key="1">
    <citation type="submission" date="2016-12" db="EMBL/GenBank/DDBJ databases">
        <authorList>
            <person name="Song W.-J."/>
            <person name="Kurnit D.M."/>
        </authorList>
    </citation>
    <scope>NUCLEOTIDE SEQUENCE [LARGE SCALE GENOMIC DNA]</scope>
    <source>
        <strain evidence="1 2">IMCC3135</strain>
    </source>
</reference>
<dbReference type="PANTHER" id="PTHR45947">
    <property type="entry name" value="SULFOQUINOVOSYL TRANSFERASE SQD2"/>
    <property type="match status" value="1"/>
</dbReference>
<dbReference type="InterPro" id="IPR050194">
    <property type="entry name" value="Glycosyltransferase_grp1"/>
</dbReference>
<accession>A0A2Z2NXH7</accession>
<keyword evidence="1" id="KW-0328">Glycosyltransferase</keyword>
<keyword evidence="1" id="KW-0808">Transferase</keyword>
<protein>
    <submittedName>
        <fullName evidence="1">N-acetyl-alpha-D-glucosaminyl L-malate synthase</fullName>
        <ecNumber evidence="1">2.4.1.-</ecNumber>
    </submittedName>
</protein>
<gene>
    <name evidence="1" type="primary">bshA_3</name>
    <name evidence="1" type="ORF">IMCC3135_29565</name>
</gene>
<dbReference type="Gene3D" id="3.40.50.2000">
    <property type="entry name" value="Glycogen Phosphorylase B"/>
    <property type="match status" value="2"/>
</dbReference>
<dbReference type="KEGG" id="gai:IMCC3135_29565"/>
<dbReference type="EC" id="2.4.1.-" evidence="1"/>
<dbReference type="Pfam" id="PF13692">
    <property type="entry name" value="Glyco_trans_1_4"/>
    <property type="match status" value="1"/>
</dbReference>
<dbReference type="AlphaFoldDB" id="A0A2Z2NXH7"/>
<evidence type="ECO:0000313" key="1">
    <source>
        <dbReference type="EMBL" id="ASJ75963.1"/>
    </source>
</evidence>
<dbReference type="RefSeq" id="WP_205737772.1">
    <property type="nucleotide sequence ID" value="NZ_CP018632.1"/>
</dbReference>
<name>A0A2Z2NXH7_9GAMM</name>
<dbReference type="PANTHER" id="PTHR45947:SF3">
    <property type="entry name" value="SULFOQUINOVOSYL TRANSFERASE SQD2"/>
    <property type="match status" value="1"/>
</dbReference>
<dbReference type="EMBL" id="CP018632">
    <property type="protein sequence ID" value="ASJ75963.1"/>
    <property type="molecule type" value="Genomic_DNA"/>
</dbReference>
<organism evidence="1 2">
    <name type="scientific">Granulosicoccus antarcticus IMCC3135</name>
    <dbReference type="NCBI Taxonomy" id="1192854"/>
    <lineage>
        <taxon>Bacteria</taxon>
        <taxon>Pseudomonadati</taxon>
        <taxon>Pseudomonadota</taxon>
        <taxon>Gammaproteobacteria</taxon>
        <taxon>Chromatiales</taxon>
        <taxon>Granulosicoccaceae</taxon>
        <taxon>Granulosicoccus</taxon>
    </lineage>
</organism>
<dbReference type="Proteomes" id="UP000250079">
    <property type="component" value="Chromosome"/>
</dbReference>
<dbReference type="GO" id="GO:0016757">
    <property type="term" value="F:glycosyltransferase activity"/>
    <property type="evidence" value="ECO:0007669"/>
    <property type="project" value="UniProtKB-KW"/>
</dbReference>
<dbReference type="SUPFAM" id="SSF53756">
    <property type="entry name" value="UDP-Glycosyltransferase/glycogen phosphorylase"/>
    <property type="match status" value="1"/>
</dbReference>
<sequence>MYKIAFYSPLKPATHPVPSGDRLMARLLMNCLSRMGHQVDTASTLRAFLRDADNESDKIQLQEQAQSEVHRLSEIWKQEGAPDVWFCYHPYFKSPDLIGPELCQTFNVAYVTAEAAHSPRRSKGIWADTQAYVLSSLERAAVNICFTQRDRLGLEAASSRVRLASMRPFIDASDFTRQTPAAEPGHLVTVAMMRAGDKFDSYARLAAALESLLHLPWTLSIVGDGNLQQAVRELFNAIPDERITWHGLLGRTDIAALFARSSLYVWPGCGEAYGLAYLEAQAAALPVVAFKTAGVPEVIDEGVSGFLTPAGDDQAYAAAIEQLLSDEKLRLTMADSAAAYVQREHTEELASVSLNDILQHTVGNLS</sequence>
<evidence type="ECO:0000313" key="2">
    <source>
        <dbReference type="Proteomes" id="UP000250079"/>
    </source>
</evidence>